<dbReference type="AlphaFoldDB" id="A0A9D1A2Y8"/>
<dbReference type="InterPro" id="IPR000073">
    <property type="entry name" value="AB_hydrolase_1"/>
</dbReference>
<protein>
    <submittedName>
        <fullName evidence="3">Alpha/beta hydrolase</fullName>
    </submittedName>
</protein>
<dbReference type="InterPro" id="IPR050266">
    <property type="entry name" value="AB_hydrolase_sf"/>
</dbReference>
<comment type="caution">
    <text evidence="3">The sequence shown here is derived from an EMBL/GenBank/DDBJ whole genome shotgun (WGS) entry which is preliminary data.</text>
</comment>
<reference evidence="3" key="1">
    <citation type="submission" date="2020-10" db="EMBL/GenBank/DDBJ databases">
        <authorList>
            <person name="Gilroy R."/>
        </authorList>
    </citation>
    <scope>NUCLEOTIDE SEQUENCE</scope>
    <source>
        <strain evidence="3">ChiGjej1B1-2707</strain>
    </source>
</reference>
<evidence type="ECO:0000256" key="1">
    <source>
        <dbReference type="SAM" id="MobiDB-lite"/>
    </source>
</evidence>
<evidence type="ECO:0000259" key="2">
    <source>
        <dbReference type="Pfam" id="PF12697"/>
    </source>
</evidence>
<dbReference type="EMBL" id="DVGB01000090">
    <property type="protein sequence ID" value="HIR02113.1"/>
    <property type="molecule type" value="Genomic_DNA"/>
</dbReference>
<dbReference type="PANTHER" id="PTHR43798">
    <property type="entry name" value="MONOACYLGLYCEROL LIPASE"/>
    <property type="match status" value="1"/>
</dbReference>
<name>A0A9D1A2Y8_9ACTN</name>
<feature type="domain" description="AB hydrolase-1" evidence="2">
    <location>
        <begin position="27"/>
        <end position="259"/>
    </location>
</feature>
<accession>A0A9D1A2Y8</accession>
<dbReference type="Proteomes" id="UP000824261">
    <property type="component" value="Unassembled WGS sequence"/>
</dbReference>
<evidence type="ECO:0000313" key="4">
    <source>
        <dbReference type="Proteomes" id="UP000824261"/>
    </source>
</evidence>
<dbReference type="SUPFAM" id="SSF53474">
    <property type="entry name" value="alpha/beta-Hydrolases"/>
    <property type="match status" value="1"/>
</dbReference>
<dbReference type="GO" id="GO:0016787">
    <property type="term" value="F:hydrolase activity"/>
    <property type="evidence" value="ECO:0007669"/>
    <property type="project" value="UniProtKB-KW"/>
</dbReference>
<proteinExistence type="predicted"/>
<reference evidence="3" key="2">
    <citation type="journal article" date="2021" name="PeerJ">
        <title>Extensive microbial diversity within the chicken gut microbiome revealed by metagenomics and culture.</title>
        <authorList>
            <person name="Gilroy R."/>
            <person name="Ravi A."/>
            <person name="Getino M."/>
            <person name="Pursley I."/>
            <person name="Horton D.L."/>
            <person name="Alikhan N.F."/>
            <person name="Baker D."/>
            <person name="Gharbi K."/>
            <person name="Hall N."/>
            <person name="Watson M."/>
            <person name="Adriaenssens E.M."/>
            <person name="Foster-Nyarko E."/>
            <person name="Jarju S."/>
            <person name="Secka A."/>
            <person name="Antonio M."/>
            <person name="Oren A."/>
            <person name="Chaudhuri R.R."/>
            <person name="La Ragione R."/>
            <person name="Hildebrand F."/>
            <person name="Pallen M.J."/>
        </authorList>
    </citation>
    <scope>NUCLEOTIDE SEQUENCE</scope>
    <source>
        <strain evidence="3">ChiGjej1B1-2707</strain>
    </source>
</reference>
<keyword evidence="3" id="KW-0378">Hydrolase</keyword>
<gene>
    <name evidence="3" type="ORF">IAA69_07635</name>
</gene>
<dbReference type="Gene3D" id="3.40.50.1820">
    <property type="entry name" value="alpha/beta hydrolase"/>
    <property type="match status" value="1"/>
</dbReference>
<evidence type="ECO:0000313" key="3">
    <source>
        <dbReference type="EMBL" id="HIR02113.1"/>
    </source>
</evidence>
<dbReference type="Pfam" id="PF12697">
    <property type="entry name" value="Abhydrolase_6"/>
    <property type="match status" value="1"/>
</dbReference>
<dbReference type="InterPro" id="IPR029058">
    <property type="entry name" value="AB_hydrolase_fold"/>
</dbReference>
<feature type="region of interest" description="Disordered" evidence="1">
    <location>
        <begin position="271"/>
        <end position="295"/>
    </location>
</feature>
<organism evidence="3 4">
    <name type="scientific">Candidatus Aveggerthella stercoripullorum</name>
    <dbReference type="NCBI Taxonomy" id="2840688"/>
    <lineage>
        <taxon>Bacteria</taxon>
        <taxon>Bacillati</taxon>
        <taxon>Actinomycetota</taxon>
        <taxon>Coriobacteriia</taxon>
        <taxon>Eggerthellales</taxon>
        <taxon>Eggerthellaceae</taxon>
        <taxon>Eggerthellaceae incertae sedis</taxon>
        <taxon>Candidatus Aveggerthella</taxon>
    </lineage>
</organism>
<feature type="compositionally biased region" description="Basic and acidic residues" evidence="1">
    <location>
        <begin position="271"/>
        <end position="284"/>
    </location>
</feature>
<sequence length="295" mass="33153">MKEKTFIAERGAIHYWVSARIEDAPQLVFLPGLTADHRLFDRQIAHFEHQANCLVWDPPSHGASRPFALDWSMDDLARMLHAILEREGFARPILVGQSMGGYVAQAFLDLFPGKAAGFVSIDSCPLAREYYTAAELWALKHTRGLYQALPWKLLCRVGANGCATTEYGRELMWKMMSLYSKREYVDLATHGFRTLATSVEANRPYAINCPALLICGEKDAAGSARRYNHAWAKRTGLPIEWIAGAGHNSNTDAPDRVNRLVERFVERFVENRSGDSGKGRDRESPLSQREQGVRA</sequence>
<feature type="compositionally biased region" description="Polar residues" evidence="1">
    <location>
        <begin position="285"/>
        <end position="295"/>
    </location>
</feature>